<name>A0ABN0NJV9_9GAMM</name>
<organism evidence="1 2">
    <name type="scientific">Pseudoalteromonas undina</name>
    <dbReference type="NCBI Taxonomy" id="43660"/>
    <lineage>
        <taxon>Bacteria</taxon>
        <taxon>Pseudomonadati</taxon>
        <taxon>Pseudomonadota</taxon>
        <taxon>Gammaproteobacteria</taxon>
        <taxon>Alteromonadales</taxon>
        <taxon>Pseudoalteromonadaceae</taxon>
        <taxon>Pseudoalteromonas</taxon>
    </lineage>
</organism>
<reference evidence="1" key="1">
    <citation type="journal article" date="2012" name="J. Bacteriol.">
        <title>Genome sequences of type strains of seven species of the marine bacterium Pseudoalteromonas.</title>
        <authorList>
            <person name="Xie B.B."/>
            <person name="Shu Y.L."/>
            <person name="Qin Q.L."/>
            <person name="Rong J.C."/>
            <person name="Zhang X.Y."/>
            <person name="Chen X.L."/>
            <person name="Shi M."/>
            <person name="He H.L."/>
            <person name="Zhou B.C."/>
            <person name="Zhang Y.Z."/>
        </authorList>
    </citation>
    <scope>NUCLEOTIDE SEQUENCE [LARGE SCALE GENOMIC DNA]</scope>
    <source>
        <strain evidence="1">NCIMB 2128</strain>
    </source>
</reference>
<dbReference type="InterPro" id="IPR011044">
    <property type="entry name" value="Quino_amine_DH_bsu"/>
</dbReference>
<reference evidence="1" key="2">
    <citation type="submission" date="2013-04" db="EMBL/GenBank/DDBJ databases">
        <title>Genome sequence of Pseudoalteromonas undina.</title>
        <authorList>
            <person name="Xie B.-B."/>
            <person name="Rong J.-C."/>
            <person name="Qin Q.-L."/>
            <person name="Shu Y.-L."/>
            <person name="Zhang Y.-Z."/>
        </authorList>
    </citation>
    <scope>NUCLEOTIDE SEQUENCE</scope>
    <source>
        <strain evidence="1">NCIMB 2128</strain>
    </source>
</reference>
<dbReference type="Proteomes" id="UP000016534">
    <property type="component" value="Unassembled WGS sequence"/>
</dbReference>
<comment type="caution">
    <text evidence="1">The sequence shown here is derived from an EMBL/GenBank/DDBJ whole genome shotgun (WGS) entry which is preliminary data.</text>
</comment>
<keyword evidence="2" id="KW-1185">Reference proteome</keyword>
<dbReference type="EMBL" id="AHCF02000013">
    <property type="protein sequence ID" value="ERG61631.1"/>
    <property type="molecule type" value="Genomic_DNA"/>
</dbReference>
<protein>
    <recommendedName>
        <fullName evidence="3">Lipoprotein</fullName>
    </recommendedName>
</protein>
<gene>
    <name evidence="1" type="ORF">PUND_06862</name>
</gene>
<evidence type="ECO:0008006" key="3">
    <source>
        <dbReference type="Google" id="ProtNLM"/>
    </source>
</evidence>
<evidence type="ECO:0000313" key="2">
    <source>
        <dbReference type="Proteomes" id="UP000016534"/>
    </source>
</evidence>
<sequence>MRIELTGKVKLKNRLVNSISILDDSIYYSSSLMNSISKLNLSTLDDEVVVGEGCGYGRYKFREPVHVKAIKEGEKVCLLVSDWHNHRLLKYSNNKYITELGFFASTSSKIKNIAKFIKGMSVSGSYIETHFKPNSVKHNVRTSFFHNAAYFFSSSFRLTSKRFFNINKPNGVSLYKNGFIFTQKNRNVLSFVDEKLNPIKEFTPPESGRLANVTPCEDGVIFCIESIGVVYRLNNLGTFSKILLKPSSVNFKPFCACVIEEDLLAVISMFNLHIFEMSSGLEKACYSVDGELHGLDVSNNNIYISDRENSEIYILRLNND</sequence>
<dbReference type="SUPFAM" id="SSF50969">
    <property type="entry name" value="YVTN repeat-like/Quinoprotein amine dehydrogenase"/>
    <property type="match status" value="1"/>
</dbReference>
<accession>A0ABN0NJV9</accession>
<evidence type="ECO:0000313" key="1">
    <source>
        <dbReference type="EMBL" id="ERG61631.1"/>
    </source>
</evidence>
<proteinExistence type="predicted"/>